<dbReference type="EMBL" id="QXXA01000006">
    <property type="protein sequence ID" value="NBI06489.1"/>
    <property type="molecule type" value="Genomic_DNA"/>
</dbReference>
<dbReference type="OrthoDB" id="9813612at2"/>
<feature type="domain" description="Aminotransferase class I/classII large" evidence="4">
    <location>
        <begin position="12"/>
        <end position="331"/>
    </location>
</feature>
<dbReference type="SUPFAM" id="SSF53383">
    <property type="entry name" value="PLP-dependent transferases"/>
    <property type="match status" value="1"/>
</dbReference>
<dbReference type="AlphaFoldDB" id="A0A845QXI1"/>
<dbReference type="InterPro" id="IPR015424">
    <property type="entry name" value="PyrdxlP-dep_Trfase"/>
</dbReference>
<sequence length="350" mass="40844">MNKHGGYYGDGNIIDFSININPLGPSERVIESLRSSLDNIDKYPEVDGKRQREAISKKLGISSENVILGNGAIQLIYVFSRCIKFKNISIVQPTFNEYERAFSLSGSNIEYFKTDKDNFNIDLEKLKIHLDEKNIDCLVLCNPNNPTGNFYNNDFLKKLLEILDERNIFLFIDESFVDFLEEKTTIEFIDKYNIFILRSLTKFYAIPGLRLGFGISHKDIIKKMKDNIEPWAVNSLALNVVKDIIDDDLYYYKSLTWLYEERDFLYSGLKRISYLNVYKTYTNFFLCRLKNIEASTLQYLLLEKDIYIRTCEDFVGLDNTYFRIAIKRREENIFILDALKSLDEAGELNG</sequence>
<gene>
    <name evidence="5" type="ORF">D3Z33_06385</name>
</gene>
<accession>A0A845QXI1</accession>
<dbReference type="RefSeq" id="WP_160196966.1">
    <property type="nucleotide sequence ID" value="NZ_QXXA01000006.1"/>
</dbReference>
<dbReference type="Gene3D" id="3.40.640.10">
    <property type="entry name" value="Type I PLP-dependent aspartate aminotransferase-like (Major domain)"/>
    <property type="match status" value="1"/>
</dbReference>
<dbReference type="GO" id="GO:0008483">
    <property type="term" value="F:transaminase activity"/>
    <property type="evidence" value="ECO:0007669"/>
    <property type="project" value="UniProtKB-KW"/>
</dbReference>
<name>A0A845QXI1_9CLOT</name>
<dbReference type="InterPro" id="IPR004838">
    <property type="entry name" value="NHTrfase_class1_PyrdxlP-BS"/>
</dbReference>
<keyword evidence="3 5" id="KW-0808">Transferase</keyword>
<evidence type="ECO:0000256" key="1">
    <source>
        <dbReference type="ARBA" id="ARBA00001933"/>
    </source>
</evidence>
<evidence type="ECO:0000256" key="3">
    <source>
        <dbReference type="RuleBase" id="RU000481"/>
    </source>
</evidence>
<organism evidence="5 6">
    <name type="scientific">Senegalia massiliensis</name>
    <dbReference type="NCBI Taxonomy" id="1720316"/>
    <lineage>
        <taxon>Bacteria</taxon>
        <taxon>Bacillati</taxon>
        <taxon>Bacillota</taxon>
        <taxon>Clostridia</taxon>
        <taxon>Eubacteriales</taxon>
        <taxon>Clostridiaceae</taxon>
        <taxon>Senegalia</taxon>
    </lineage>
</organism>
<keyword evidence="2" id="KW-0663">Pyridoxal phosphate</keyword>
<dbReference type="CDD" id="cd00609">
    <property type="entry name" value="AAT_like"/>
    <property type="match status" value="1"/>
</dbReference>
<reference evidence="5 6" key="1">
    <citation type="submission" date="2018-08" db="EMBL/GenBank/DDBJ databases">
        <title>Murine metabolic-syndrome-specific gut microbial biobank.</title>
        <authorList>
            <person name="Liu C."/>
        </authorList>
    </citation>
    <scope>NUCLEOTIDE SEQUENCE [LARGE SCALE GENOMIC DNA]</scope>
    <source>
        <strain evidence="5 6">583</strain>
    </source>
</reference>
<evidence type="ECO:0000313" key="6">
    <source>
        <dbReference type="Proteomes" id="UP000467132"/>
    </source>
</evidence>
<dbReference type="Pfam" id="PF00155">
    <property type="entry name" value="Aminotran_1_2"/>
    <property type="match status" value="1"/>
</dbReference>
<comment type="similarity">
    <text evidence="3">Belongs to the class-I pyridoxal-phosphate-dependent aminotransferase family.</text>
</comment>
<keyword evidence="6" id="KW-1185">Reference proteome</keyword>
<comment type="cofactor">
    <cofactor evidence="1 3">
        <name>pyridoxal 5'-phosphate</name>
        <dbReference type="ChEBI" id="CHEBI:597326"/>
    </cofactor>
</comment>
<keyword evidence="3 5" id="KW-0032">Aminotransferase</keyword>
<dbReference type="InterPro" id="IPR004839">
    <property type="entry name" value="Aminotransferase_I/II_large"/>
</dbReference>
<dbReference type="PROSITE" id="PS00105">
    <property type="entry name" value="AA_TRANSFER_CLASS_1"/>
    <property type="match status" value="1"/>
</dbReference>
<evidence type="ECO:0000256" key="2">
    <source>
        <dbReference type="ARBA" id="ARBA00022898"/>
    </source>
</evidence>
<dbReference type="InterPro" id="IPR015421">
    <property type="entry name" value="PyrdxlP-dep_Trfase_major"/>
</dbReference>
<dbReference type="Gene3D" id="3.90.1150.10">
    <property type="entry name" value="Aspartate Aminotransferase, domain 1"/>
    <property type="match status" value="1"/>
</dbReference>
<dbReference type="PANTHER" id="PTHR42885">
    <property type="entry name" value="HISTIDINOL-PHOSPHATE AMINOTRANSFERASE-RELATED"/>
    <property type="match status" value="1"/>
</dbReference>
<protein>
    <recommendedName>
        <fullName evidence="3">Aminotransferase</fullName>
        <ecNumber evidence="3">2.6.1.-</ecNumber>
    </recommendedName>
</protein>
<dbReference type="PANTHER" id="PTHR42885:SF1">
    <property type="entry name" value="THREONINE-PHOSPHATE DECARBOXYLASE"/>
    <property type="match status" value="1"/>
</dbReference>
<evidence type="ECO:0000259" key="4">
    <source>
        <dbReference type="Pfam" id="PF00155"/>
    </source>
</evidence>
<comment type="caution">
    <text evidence="5">The sequence shown here is derived from an EMBL/GenBank/DDBJ whole genome shotgun (WGS) entry which is preliminary data.</text>
</comment>
<evidence type="ECO:0000313" key="5">
    <source>
        <dbReference type="EMBL" id="NBI06489.1"/>
    </source>
</evidence>
<dbReference type="InterPro" id="IPR015422">
    <property type="entry name" value="PyrdxlP-dep_Trfase_small"/>
</dbReference>
<proteinExistence type="inferred from homology"/>
<dbReference type="GO" id="GO:0030170">
    <property type="term" value="F:pyridoxal phosphate binding"/>
    <property type="evidence" value="ECO:0007669"/>
    <property type="project" value="InterPro"/>
</dbReference>
<dbReference type="Proteomes" id="UP000467132">
    <property type="component" value="Unassembled WGS sequence"/>
</dbReference>
<dbReference type="EC" id="2.6.1.-" evidence="3"/>